<dbReference type="Proteomes" id="UP000288789">
    <property type="component" value="Unassembled WGS sequence"/>
</dbReference>
<evidence type="ECO:0000313" key="3">
    <source>
        <dbReference type="Proteomes" id="UP000288789"/>
    </source>
</evidence>
<dbReference type="AlphaFoldDB" id="A0A443Z7K0"/>
<dbReference type="EMBL" id="RSFE01000001">
    <property type="protein sequence ID" value="RWU12839.1"/>
    <property type="molecule type" value="Genomic_DNA"/>
</dbReference>
<sequence length="231" mass="25837">MARSKLSFIIISLALALTSVPASAEQTLSERLGDILQERADSHLGADFAYRKLELITLLGELRAEDIRLTTRVEALDEGLNQVLRADQVLVKGEWLTPQKNSLAVDSVVARDAQLTVAYYGKGQSNLHALYEAAMRQQVLQRASNSIMWQIKQSRLENVVLNLFDQGQPILSVRLALLKLPPAHADDTADTYIAKLLWPVLEQVLEQAMAGNSDAVVDYSRLTQFIWREIR</sequence>
<dbReference type="OrthoDB" id="6238202at2"/>
<reference evidence="2 3" key="1">
    <citation type="submission" date="2018-12" db="EMBL/GenBank/DDBJ databases">
        <authorList>
            <person name="Li A."/>
            <person name="Zhang M."/>
            <person name="Zhu H."/>
        </authorList>
    </citation>
    <scope>NUCLEOTIDE SEQUENCE [LARGE SCALE GENOMIC DNA]</scope>
    <source>
        <strain evidence="2 3">R04H25</strain>
    </source>
</reference>
<evidence type="ECO:0000256" key="1">
    <source>
        <dbReference type="SAM" id="SignalP"/>
    </source>
</evidence>
<comment type="caution">
    <text evidence="2">The sequence shown here is derived from an EMBL/GenBank/DDBJ whole genome shotgun (WGS) entry which is preliminary data.</text>
</comment>
<evidence type="ECO:0000313" key="2">
    <source>
        <dbReference type="EMBL" id="RWU12839.1"/>
    </source>
</evidence>
<protein>
    <submittedName>
        <fullName evidence="2">Uncharacterized protein</fullName>
    </submittedName>
</protein>
<gene>
    <name evidence="2" type="ORF">EGC76_01045</name>
</gene>
<proteinExistence type="predicted"/>
<feature type="signal peptide" evidence="1">
    <location>
        <begin position="1"/>
        <end position="24"/>
    </location>
</feature>
<accession>A0A443Z7K0</accession>
<dbReference type="RefSeq" id="WP_128351167.1">
    <property type="nucleotide sequence ID" value="NZ_RSFE01000001.1"/>
</dbReference>
<keyword evidence="1" id="KW-0732">Signal</keyword>
<organism evidence="2 3">
    <name type="scientific">Pseudidiomarina gelatinasegens</name>
    <dbReference type="NCBI Taxonomy" id="2487740"/>
    <lineage>
        <taxon>Bacteria</taxon>
        <taxon>Pseudomonadati</taxon>
        <taxon>Pseudomonadota</taxon>
        <taxon>Gammaproteobacteria</taxon>
        <taxon>Alteromonadales</taxon>
        <taxon>Idiomarinaceae</taxon>
        <taxon>Pseudidiomarina</taxon>
    </lineage>
</organism>
<feature type="chain" id="PRO_5019159268" evidence="1">
    <location>
        <begin position="25"/>
        <end position="231"/>
    </location>
</feature>
<name>A0A443Z7K0_9GAMM</name>
<keyword evidence="3" id="KW-1185">Reference proteome</keyword>